<feature type="transmembrane region" description="Helical" evidence="1">
    <location>
        <begin position="6"/>
        <end position="28"/>
    </location>
</feature>
<keyword evidence="1" id="KW-1133">Transmembrane helix</keyword>
<comment type="caution">
    <text evidence="3">The sequence shown here is derived from an EMBL/GenBank/DDBJ whole genome shotgun (WGS) entry which is preliminary data.</text>
</comment>
<feature type="transmembrane region" description="Helical" evidence="1">
    <location>
        <begin position="165"/>
        <end position="185"/>
    </location>
</feature>
<feature type="transmembrane region" description="Helical" evidence="1">
    <location>
        <begin position="191"/>
        <end position="212"/>
    </location>
</feature>
<keyword evidence="4" id="KW-1185">Reference proteome</keyword>
<feature type="transmembrane region" description="Helical" evidence="1">
    <location>
        <begin position="261"/>
        <end position="278"/>
    </location>
</feature>
<dbReference type="AlphaFoldDB" id="A0A4R6RLU8"/>
<evidence type="ECO:0000313" key="3">
    <source>
        <dbReference type="EMBL" id="TDP86726.1"/>
    </source>
</evidence>
<organism evidence="3 4">
    <name type="scientific">Oharaeibacter diazotrophicus</name>
    <dbReference type="NCBI Taxonomy" id="1920512"/>
    <lineage>
        <taxon>Bacteria</taxon>
        <taxon>Pseudomonadati</taxon>
        <taxon>Pseudomonadota</taxon>
        <taxon>Alphaproteobacteria</taxon>
        <taxon>Hyphomicrobiales</taxon>
        <taxon>Pleomorphomonadaceae</taxon>
        <taxon>Oharaeibacter</taxon>
    </lineage>
</organism>
<dbReference type="Proteomes" id="UP000294547">
    <property type="component" value="Unassembled WGS sequence"/>
</dbReference>
<name>A0A4R6RLU8_9HYPH</name>
<dbReference type="Pfam" id="PF20990">
    <property type="entry name" value="DUF2207_C"/>
    <property type="match status" value="1"/>
</dbReference>
<feature type="domain" description="Predicted membrane protein YciQ-like C-terminal" evidence="2">
    <location>
        <begin position="40"/>
        <end position="341"/>
    </location>
</feature>
<dbReference type="EMBL" id="SNXY01000006">
    <property type="protein sequence ID" value="TDP86726.1"/>
    <property type="molecule type" value="Genomic_DNA"/>
</dbReference>
<accession>A0A4R6RLU8</accession>
<keyword evidence="1" id="KW-0472">Membrane</keyword>
<evidence type="ECO:0000259" key="2">
    <source>
        <dbReference type="Pfam" id="PF20990"/>
    </source>
</evidence>
<feature type="transmembrane region" description="Helical" evidence="1">
    <location>
        <begin position="224"/>
        <end position="245"/>
    </location>
</feature>
<keyword evidence="1" id="KW-0812">Transmembrane</keyword>
<proteinExistence type="predicted"/>
<evidence type="ECO:0000256" key="1">
    <source>
        <dbReference type="SAM" id="Phobius"/>
    </source>
</evidence>
<dbReference type="InterPro" id="IPR048389">
    <property type="entry name" value="YciQ-like_C"/>
</dbReference>
<protein>
    <submittedName>
        <fullName evidence="3">Putative membrane protein DUF2207</fullName>
    </submittedName>
</protein>
<evidence type="ECO:0000313" key="4">
    <source>
        <dbReference type="Proteomes" id="UP000294547"/>
    </source>
</evidence>
<sequence>MSQVYGWLAAVVGTALVSLYYLVVWWTVGRDPPAGAVKPEFVPPPDLSPSLARYILRRGITGDDLRGFTAAAVDLAVKGIVVVEEFPKEIRITRTAASVPADIGAGERAIAERLPRSTSFQLVDSSGHRPTMFGLGFLMNSDYRRFHTAVARDNHGRYFVSTGRFMLYGITASIIVFVMVAIIGPHNEIDLGSSIFITFCFIVGQWGLRYVIRIFLEAESIVDGIVLLFPMVYFSGLLCAVILGWNEAVGRVLSDPSKLPLPVPVGLLLAINGAFYFLKSAPTELGRQALDRLQGLKLYLSATEIERNSIAGAPAVTPRIYETLLPYAIALEVERPWSEALEAHLRATAGPAAADSYRPAWFPRSHRNSGSIAERIGVPLGDVYAAVFPPWGRWF</sequence>
<gene>
    <name evidence="3" type="ORF">EDD54_0607</name>
</gene>
<reference evidence="3 4" key="1">
    <citation type="submission" date="2019-03" db="EMBL/GenBank/DDBJ databases">
        <title>Genomic Encyclopedia of Type Strains, Phase IV (KMG-IV): sequencing the most valuable type-strain genomes for metagenomic binning, comparative biology and taxonomic classification.</title>
        <authorList>
            <person name="Goeker M."/>
        </authorList>
    </citation>
    <scope>NUCLEOTIDE SEQUENCE [LARGE SCALE GENOMIC DNA]</scope>
    <source>
        <strain evidence="3 4">DSM 102969</strain>
    </source>
</reference>